<evidence type="ECO:0000313" key="2">
    <source>
        <dbReference type="Proteomes" id="UP000515237"/>
    </source>
</evidence>
<keyword evidence="2" id="KW-1185">Reference proteome</keyword>
<dbReference type="Proteomes" id="UP000515237">
    <property type="component" value="Chromosome"/>
</dbReference>
<protein>
    <submittedName>
        <fullName evidence="1">Uncharacterized protein</fullName>
    </submittedName>
</protein>
<sequence>MKQREVTAIDNTTWTCVQAYAAVNSKAAEKANDLSESENGEVPVVCTPSGGAQTVRLQLPKNWLEAYSDEQLLQEIAANQGA</sequence>
<proteinExistence type="predicted"/>
<name>A0A7G7GE86_9BACT</name>
<dbReference type="EMBL" id="CP055156">
    <property type="protein sequence ID" value="QNF35470.1"/>
    <property type="molecule type" value="Genomic_DNA"/>
</dbReference>
<organism evidence="1 2">
    <name type="scientific">Adhaeribacter swui</name>
    <dbReference type="NCBI Taxonomy" id="2086471"/>
    <lineage>
        <taxon>Bacteria</taxon>
        <taxon>Pseudomonadati</taxon>
        <taxon>Bacteroidota</taxon>
        <taxon>Cytophagia</taxon>
        <taxon>Cytophagales</taxon>
        <taxon>Hymenobacteraceae</taxon>
        <taxon>Adhaeribacter</taxon>
    </lineage>
</organism>
<gene>
    <name evidence="1" type="ORF">HUW51_23190</name>
</gene>
<dbReference type="RefSeq" id="WP_185271962.1">
    <property type="nucleotide sequence ID" value="NZ_CP055156.1"/>
</dbReference>
<accession>A0A7G7GE86</accession>
<dbReference type="KEGG" id="aswu:HUW51_23190"/>
<dbReference type="AlphaFoldDB" id="A0A7G7GE86"/>
<evidence type="ECO:0000313" key="1">
    <source>
        <dbReference type="EMBL" id="QNF35470.1"/>
    </source>
</evidence>
<reference evidence="1 2" key="1">
    <citation type="journal article" date="2018" name="Int. J. Syst. Evol. Microbiol.">
        <title>Adhaeribacter swui sp. nov., isolated from wet mud.</title>
        <authorList>
            <person name="Kim D.U."/>
            <person name="Kim K.W."/>
            <person name="Kang M.S."/>
            <person name="Kim J.Y."/>
            <person name="Jang J.H."/>
            <person name="Kim M.K."/>
        </authorList>
    </citation>
    <scope>NUCLEOTIDE SEQUENCE [LARGE SCALE GENOMIC DNA]</scope>
    <source>
        <strain evidence="1 2">KCTC 52873</strain>
    </source>
</reference>